<dbReference type="FunFam" id="3.40.640.10:FF:000024">
    <property type="entry name" value="Kynurenine--oxoglutarate transaminase 3"/>
    <property type="match status" value="2"/>
</dbReference>
<dbReference type="GO" id="GO:0047804">
    <property type="term" value="F:cysteine-S-conjugate beta-lyase activity"/>
    <property type="evidence" value="ECO:0007669"/>
    <property type="project" value="UniProtKB-EC"/>
</dbReference>
<evidence type="ECO:0000256" key="7">
    <source>
        <dbReference type="ARBA" id="ARBA00022990"/>
    </source>
</evidence>
<protein>
    <submittedName>
        <fullName evidence="12">Similar to Kyat3: Kynurenine--oxoglutarate transaminase 3 (Rattus norvegicus)</fullName>
    </submittedName>
</protein>
<dbReference type="Pfam" id="PF00155">
    <property type="entry name" value="Aminotran_1_2"/>
    <property type="match status" value="2"/>
</dbReference>
<dbReference type="GO" id="GO:0016212">
    <property type="term" value="F:kynurenine-oxoglutarate transaminase activity"/>
    <property type="evidence" value="ECO:0007669"/>
    <property type="project" value="UniProtKB-ARBA"/>
</dbReference>
<dbReference type="FunFam" id="3.90.1150.10:FF:000275">
    <property type="entry name" value="kynurenine--oxoglutarate transaminase 1"/>
    <property type="match status" value="1"/>
</dbReference>
<proteinExistence type="inferred from homology"/>
<keyword evidence="6" id="KW-0663">Pyridoxal phosphate</keyword>
<dbReference type="GO" id="GO:0097053">
    <property type="term" value="P:L-kynurenine catabolic process"/>
    <property type="evidence" value="ECO:0007669"/>
    <property type="project" value="UniProtKB-UniPathway"/>
</dbReference>
<evidence type="ECO:0000256" key="3">
    <source>
        <dbReference type="ARBA" id="ARBA00011738"/>
    </source>
</evidence>
<dbReference type="UniPathway" id="UPA00334">
    <property type="reaction ID" value="UER00726"/>
</dbReference>
<accession>A0A8J2HE45</accession>
<name>A0A8J2HE45_COTCN</name>
<keyword evidence="7" id="KW-0007">Acetylation</keyword>
<evidence type="ECO:0000259" key="11">
    <source>
        <dbReference type="Pfam" id="PF00155"/>
    </source>
</evidence>
<feature type="domain" description="Aminotransferase class I/classII large" evidence="11">
    <location>
        <begin position="507"/>
        <end position="889"/>
    </location>
</feature>
<organism evidence="12 13">
    <name type="scientific">Cotesia congregata</name>
    <name type="common">Parasitoid wasp</name>
    <name type="synonym">Apanteles congregatus</name>
    <dbReference type="NCBI Taxonomy" id="51543"/>
    <lineage>
        <taxon>Eukaryota</taxon>
        <taxon>Metazoa</taxon>
        <taxon>Ecdysozoa</taxon>
        <taxon>Arthropoda</taxon>
        <taxon>Hexapoda</taxon>
        <taxon>Insecta</taxon>
        <taxon>Pterygota</taxon>
        <taxon>Neoptera</taxon>
        <taxon>Endopterygota</taxon>
        <taxon>Hymenoptera</taxon>
        <taxon>Apocrita</taxon>
        <taxon>Ichneumonoidea</taxon>
        <taxon>Braconidae</taxon>
        <taxon>Microgastrinae</taxon>
        <taxon>Cotesia</taxon>
    </lineage>
</organism>
<dbReference type="AlphaFoldDB" id="A0A8J2HE45"/>
<evidence type="ECO:0000256" key="8">
    <source>
        <dbReference type="ARBA" id="ARBA00023239"/>
    </source>
</evidence>
<comment type="cofactor">
    <cofactor evidence="1">
        <name>pyridoxal 5'-phosphate</name>
        <dbReference type="ChEBI" id="CHEBI:597326"/>
    </cofactor>
</comment>
<dbReference type="InterPro" id="IPR015424">
    <property type="entry name" value="PyrdxlP-dep_Trfase"/>
</dbReference>
<dbReference type="Proteomes" id="UP000786811">
    <property type="component" value="Unassembled WGS sequence"/>
</dbReference>
<dbReference type="FunFam" id="3.90.1150.10:FF:000021">
    <property type="entry name" value="Kynurenine--oxoglutarate transaminase 3"/>
    <property type="match status" value="2"/>
</dbReference>
<dbReference type="EMBL" id="CAJNRD030001121">
    <property type="protein sequence ID" value="CAG5095318.1"/>
    <property type="molecule type" value="Genomic_DNA"/>
</dbReference>
<reference evidence="12" key="1">
    <citation type="submission" date="2021-04" db="EMBL/GenBank/DDBJ databases">
        <authorList>
            <person name="Chebbi M.A.C M."/>
        </authorList>
    </citation>
    <scope>NUCLEOTIDE SEQUENCE</scope>
</reference>
<dbReference type="InterPro" id="IPR004839">
    <property type="entry name" value="Aminotransferase_I/II_large"/>
</dbReference>
<evidence type="ECO:0000256" key="1">
    <source>
        <dbReference type="ARBA" id="ARBA00001933"/>
    </source>
</evidence>
<comment type="pathway">
    <text evidence="9">Amino-acid degradation; L-kynurenine degradation; kynurenate from L-kynurenine: step 1/2.</text>
</comment>
<comment type="subunit">
    <text evidence="3">Homodimer.</text>
</comment>
<dbReference type="PANTHER" id="PTHR43807">
    <property type="entry name" value="FI04487P"/>
    <property type="match status" value="1"/>
</dbReference>
<dbReference type="InterPro" id="IPR015422">
    <property type="entry name" value="PyrdxlP-dep_Trfase_small"/>
</dbReference>
<dbReference type="OrthoDB" id="2414662at2759"/>
<comment type="similarity">
    <text evidence="2">Belongs to the class-I pyridoxal-phosphate-dependent aminotransferase family.</text>
</comment>
<keyword evidence="4" id="KW-0032">Aminotransferase</keyword>
<feature type="domain" description="Aminotransferase class I/classII large" evidence="11">
    <location>
        <begin position="62"/>
        <end position="444"/>
    </location>
</feature>
<dbReference type="GO" id="GO:0005739">
    <property type="term" value="C:mitochondrion"/>
    <property type="evidence" value="ECO:0007669"/>
    <property type="project" value="TreeGrafter"/>
</dbReference>
<evidence type="ECO:0000313" key="13">
    <source>
        <dbReference type="Proteomes" id="UP000786811"/>
    </source>
</evidence>
<evidence type="ECO:0000313" key="12">
    <source>
        <dbReference type="EMBL" id="CAG5095318.1"/>
    </source>
</evidence>
<dbReference type="PANTHER" id="PTHR43807:SF20">
    <property type="entry name" value="FI04487P"/>
    <property type="match status" value="1"/>
</dbReference>
<dbReference type="Gene3D" id="3.90.1150.10">
    <property type="entry name" value="Aspartate Aminotransferase, domain 1"/>
    <property type="match status" value="2"/>
</dbReference>
<keyword evidence="8" id="KW-0456">Lyase</keyword>
<evidence type="ECO:0000256" key="2">
    <source>
        <dbReference type="ARBA" id="ARBA00007441"/>
    </source>
</evidence>
<sequence length="897" mass="102116">MNRHIPSAVFTKKFNLQHAKNYVNIIRNISAASSKFDLPLRYQGNDKSVWVDYINLDQKYKPLNLGQGFPDFFAPTHVTDALAAATKSNDPLLNQYTRSFGHPRLVNILGKLYSHVLDRHIDPFSEVLVTVGAYEAVYAALQGHTDVGDEWVIIEPFFDCYESLVKISGGVPRFVPLKPKKTSGIISSSDWVFDKEEMASLFNQKTKGIILNTPMNPLGKVFTQDELEFIADLAKKWNAIVISDEVYEWMVYENAKHIRIASLPGMYDRTITIGSAGKTFSITGWKLGWAYGPEKLLHNLKVVHQNCVYTCATPLQEAVAVGFEQELERFGQPNSYFSTLPQELLPKRDFMAKFLSDIGMSPSVPDGGFFMIANWKALADQVSLHEEPDEFRDYRFTKWMTKHVGIQGIPPSTFYCPEHKHLGEDLVRFCFIKKDENLQKAADILYKWNSSYPLGIIRQLSQPVGKTINNLRYLSSAMSKFDLPERYVGNEKNVWVEYIALDMKYKPLNLGQGFPDFFAPSHVTEALAAATKSENPLLNQYTRSFGHPRLVNALAKVYSKVLGRELNPQTEVLVTSGAYEAIYSTIQGHTEKGDEWIIIEPFFDCYEPLVRISGGVPRFIPLKPTKTSGLVSSADWIFDRDEMASLFNSKTKGIIINTPHNPIGKVFTMDELTFIADLAKKWDVLVLSDEVYEWMVYEPAQHIRIATLPDMYQRTITVGSAGKTFSVTGWKLGWAYGPENLLYNLKVVHQNCVYTSVTPTQEAVAVGFEEELKRFDQPDCYFKSLAKELLPKRDFMAKFLADVGMSPTIPEGGYFMIANWKALENKVKLDEETDLWRDYRFTKWMTKNVGLQGIPPSAFYSDEHKHLAEDNVRYCFIKKDENLQKAAEILKKWKTSL</sequence>
<keyword evidence="5" id="KW-0808">Transferase</keyword>
<dbReference type="InterPro" id="IPR051326">
    <property type="entry name" value="Kynurenine-oxoglutarate_AT"/>
</dbReference>
<evidence type="ECO:0000256" key="6">
    <source>
        <dbReference type="ARBA" id="ARBA00022898"/>
    </source>
</evidence>
<keyword evidence="13" id="KW-1185">Reference proteome</keyword>
<evidence type="ECO:0000256" key="9">
    <source>
        <dbReference type="ARBA" id="ARBA00024016"/>
    </source>
</evidence>
<dbReference type="SUPFAM" id="SSF53383">
    <property type="entry name" value="PLP-dependent transferases"/>
    <property type="match status" value="2"/>
</dbReference>
<evidence type="ECO:0000256" key="5">
    <source>
        <dbReference type="ARBA" id="ARBA00022679"/>
    </source>
</evidence>
<dbReference type="InterPro" id="IPR015421">
    <property type="entry name" value="PyrdxlP-dep_Trfase_major"/>
</dbReference>
<dbReference type="Gene3D" id="3.40.640.10">
    <property type="entry name" value="Type I PLP-dependent aspartate aminotransferase-like (Major domain)"/>
    <property type="match status" value="2"/>
</dbReference>
<comment type="caution">
    <text evidence="12">The sequence shown here is derived from an EMBL/GenBank/DDBJ whole genome shotgun (WGS) entry which is preliminary data.</text>
</comment>
<comment type="catalytic activity">
    <reaction evidence="10">
        <text>an S-substituted L-cysteine + H2O = a thiol + pyruvate + NH4(+)</text>
        <dbReference type="Rhea" id="RHEA:18121"/>
        <dbReference type="ChEBI" id="CHEBI:15361"/>
        <dbReference type="ChEBI" id="CHEBI:15377"/>
        <dbReference type="ChEBI" id="CHEBI:28938"/>
        <dbReference type="ChEBI" id="CHEBI:29256"/>
        <dbReference type="ChEBI" id="CHEBI:58717"/>
        <dbReference type="EC" id="4.4.1.13"/>
    </reaction>
    <physiologicalReaction direction="left-to-right" evidence="10">
        <dbReference type="Rhea" id="RHEA:18122"/>
    </physiologicalReaction>
</comment>
<evidence type="ECO:0000256" key="4">
    <source>
        <dbReference type="ARBA" id="ARBA00022576"/>
    </source>
</evidence>
<dbReference type="CDD" id="cd00609">
    <property type="entry name" value="AAT_like"/>
    <property type="match status" value="2"/>
</dbReference>
<gene>
    <name evidence="12" type="ORF">HICCMSTLAB_LOCUS7649</name>
</gene>
<evidence type="ECO:0000256" key="10">
    <source>
        <dbReference type="ARBA" id="ARBA00049325"/>
    </source>
</evidence>
<dbReference type="GO" id="GO:0030170">
    <property type="term" value="F:pyridoxal phosphate binding"/>
    <property type="evidence" value="ECO:0007669"/>
    <property type="project" value="InterPro"/>
</dbReference>